<dbReference type="EMBL" id="JGZM01000005">
    <property type="protein sequence ID" value="KFI86807.1"/>
    <property type="molecule type" value="Genomic_DNA"/>
</dbReference>
<dbReference type="SUPFAM" id="SSF116734">
    <property type="entry name" value="DNA methylase specificity domain"/>
    <property type="match status" value="2"/>
</dbReference>
<keyword evidence="1" id="KW-0680">Restriction system</keyword>
<gene>
    <name evidence="3" type="ORF">BSAE_1071</name>
</gene>
<evidence type="ECO:0000256" key="2">
    <source>
        <dbReference type="ARBA" id="ARBA00023125"/>
    </source>
</evidence>
<dbReference type="GO" id="GO:0009307">
    <property type="term" value="P:DNA restriction-modification system"/>
    <property type="evidence" value="ECO:0007669"/>
    <property type="project" value="UniProtKB-KW"/>
</dbReference>
<dbReference type="InterPro" id="IPR052021">
    <property type="entry name" value="Type-I_RS_S_subunit"/>
</dbReference>
<sequence>MSNQSTKSDNMNDDGMLNAETQRKLPQGKILQPKLRFKGFTDPWQQRKLGELGFTYSGLSGKNKSDFGHGSAYFVTYLNVFSNPIADCYGIEAVEIDDKQHKVITGDIFFTASSETPEDVGMTSLWLGAQDNLYLNSFCFGYRMTANHNSIFMAYSLRSPQFRSKIQLLAQGISRFNISKKKVMELISTFPSLSEQIRIGEFFRVLDDLIAAAKKKADLLKLKKRYYLQAIFSQQLRFKGFTEPWQQRKLGELLSVRKETTTTPTLYRIDIELENLQEDGGLVGDTTVRTNSTSVFRRGDVLFGRLRPYLRKWWLATEPGIRSGEIWAIYSPSRVLTSSFVYALVQSPIFLQVALITSGTKMPRSDWENIASAAGSLPCSNDEQARIGDFFNMLDNLIAASWRKIELLERCKAAYLQLLFI</sequence>
<dbReference type="Proteomes" id="UP000029040">
    <property type="component" value="Unassembled WGS sequence"/>
</dbReference>
<evidence type="ECO:0000256" key="1">
    <source>
        <dbReference type="ARBA" id="ARBA00022747"/>
    </source>
</evidence>
<organism evidence="3 4">
    <name type="scientific">Bifidobacterium pullorum subsp. saeculare DSM 6531 = LMG 14934</name>
    <dbReference type="NCBI Taxonomy" id="1437611"/>
    <lineage>
        <taxon>Bacteria</taxon>
        <taxon>Bacillati</taxon>
        <taxon>Actinomycetota</taxon>
        <taxon>Actinomycetes</taxon>
        <taxon>Bifidobacteriales</taxon>
        <taxon>Bifidobacteriaceae</taxon>
        <taxon>Bifidobacterium</taxon>
    </lineage>
</organism>
<dbReference type="GO" id="GO:0003677">
    <property type="term" value="F:DNA binding"/>
    <property type="evidence" value="ECO:0007669"/>
    <property type="project" value="UniProtKB-KW"/>
</dbReference>
<comment type="caution">
    <text evidence="3">The sequence shown here is derived from an EMBL/GenBank/DDBJ whole genome shotgun (WGS) entry which is preliminary data.</text>
</comment>
<dbReference type="Gene3D" id="3.90.220.20">
    <property type="entry name" value="DNA methylase specificity domains"/>
    <property type="match status" value="2"/>
</dbReference>
<protein>
    <submittedName>
        <fullName evidence="3">Type I restriction enzyme specificity protein</fullName>
    </submittedName>
</protein>
<dbReference type="PANTHER" id="PTHR30408:SF12">
    <property type="entry name" value="TYPE I RESTRICTION ENZYME MJAVIII SPECIFICITY SUBUNIT"/>
    <property type="match status" value="1"/>
</dbReference>
<dbReference type="PANTHER" id="PTHR30408">
    <property type="entry name" value="TYPE-1 RESTRICTION ENZYME ECOKI SPECIFICITY PROTEIN"/>
    <property type="match status" value="1"/>
</dbReference>
<reference evidence="3 4" key="1">
    <citation type="submission" date="2014-03" db="EMBL/GenBank/DDBJ databases">
        <title>Genomics of Bifidobacteria.</title>
        <authorList>
            <person name="Ventura M."/>
            <person name="Milani C."/>
            <person name="Lugli G.A."/>
        </authorList>
    </citation>
    <scope>NUCLEOTIDE SEQUENCE [LARGE SCALE GENOMIC DNA]</scope>
    <source>
        <strain evidence="3 4">LMG 14934</strain>
    </source>
</reference>
<evidence type="ECO:0000313" key="4">
    <source>
        <dbReference type="Proteomes" id="UP000029040"/>
    </source>
</evidence>
<accession>A0A087CU57</accession>
<dbReference type="InterPro" id="IPR044946">
    <property type="entry name" value="Restrct_endonuc_typeI_TRD_sf"/>
</dbReference>
<dbReference type="AlphaFoldDB" id="A0A087CU57"/>
<keyword evidence="2" id="KW-0238">DNA-binding</keyword>
<dbReference type="RefSeq" id="WP_156098895.1">
    <property type="nucleotide sequence ID" value="NZ_JGZM01000005.1"/>
</dbReference>
<proteinExistence type="predicted"/>
<name>A0A087CU57_9BIFI</name>
<evidence type="ECO:0000313" key="3">
    <source>
        <dbReference type="EMBL" id="KFI86807.1"/>
    </source>
</evidence>